<dbReference type="EMBL" id="AHEF01000041">
    <property type="protein sequence ID" value="EOP90888.1"/>
    <property type="molecule type" value="Genomic_DNA"/>
</dbReference>
<name>A0A9W5VMD7_BACCE</name>
<evidence type="ECO:0000313" key="1">
    <source>
        <dbReference type="EMBL" id="EOP90888.1"/>
    </source>
</evidence>
<evidence type="ECO:0000313" key="2">
    <source>
        <dbReference type="Proteomes" id="UP000014009"/>
    </source>
</evidence>
<reference evidence="1 2" key="1">
    <citation type="submission" date="2012-12" db="EMBL/GenBank/DDBJ databases">
        <title>The Genome Sequence of Bacillus cereus HuB4-4.</title>
        <authorList>
            <consortium name="The Broad Institute Genome Sequencing Platform"/>
            <consortium name="The Broad Institute Genome Sequencing Center for Infectious Disease"/>
            <person name="Feldgarden M."/>
            <person name="Van der Auwera G.A."/>
            <person name="Mahillon J."/>
            <person name="Duprez V."/>
            <person name="Timmery S."/>
            <person name="Mattelet C."/>
            <person name="Dierick K."/>
            <person name="Sun M."/>
            <person name="Yu Z."/>
            <person name="Zhu L."/>
            <person name="Hu X."/>
            <person name="Shank E.B."/>
            <person name="Swiecicka I."/>
            <person name="Hansen B.M."/>
            <person name="Andrup L."/>
            <person name="Walker B."/>
            <person name="Young S.K."/>
            <person name="Zeng Q."/>
            <person name="Gargeya S."/>
            <person name="Fitzgerald M."/>
            <person name="Haas B."/>
            <person name="Abouelleil A."/>
            <person name="Alvarado L."/>
            <person name="Arachchi H.M."/>
            <person name="Berlin A.M."/>
            <person name="Chapman S.B."/>
            <person name="Dewar J."/>
            <person name="Goldberg J."/>
            <person name="Griggs A."/>
            <person name="Gujja S."/>
            <person name="Hansen M."/>
            <person name="Howarth C."/>
            <person name="Imamovic A."/>
            <person name="Larimer J."/>
            <person name="McCowan C."/>
            <person name="Murphy C."/>
            <person name="Neiman D."/>
            <person name="Pearson M."/>
            <person name="Priest M."/>
            <person name="Roberts A."/>
            <person name="Saif S."/>
            <person name="Shea T."/>
            <person name="Sisk P."/>
            <person name="Sykes S."/>
            <person name="Wortman J."/>
            <person name="Nusbaum C."/>
            <person name="Birren B."/>
        </authorList>
    </citation>
    <scope>NUCLEOTIDE SEQUENCE [LARGE SCALE GENOMIC DNA]</scope>
    <source>
        <strain evidence="1 2">HuB4-4</strain>
    </source>
</reference>
<dbReference type="RefSeq" id="WP_016098232.1">
    <property type="nucleotide sequence ID" value="NZ_KB976537.1"/>
</dbReference>
<evidence type="ECO:0008006" key="3">
    <source>
        <dbReference type="Google" id="ProtNLM"/>
    </source>
</evidence>
<accession>A0A9W5VMD7</accession>
<dbReference type="AlphaFoldDB" id="A0A9W5VMD7"/>
<sequence>MNQIIKVSAGEYVQFPYRKNSSLQLIGYVVSVLQNTIVVDVSEMVGVEVDGVRQVIKHGFYNSVARKQGSSNAS</sequence>
<comment type="caution">
    <text evidence="1">The sequence shown here is derived from an EMBL/GenBank/DDBJ whole genome shotgun (WGS) entry which is preliminary data.</text>
</comment>
<gene>
    <name evidence="1" type="ORF">IGM_02150</name>
</gene>
<proteinExistence type="predicted"/>
<organism evidence="1 2">
    <name type="scientific">Bacillus cereus HuB4-4</name>
    <dbReference type="NCBI Taxonomy" id="1053211"/>
    <lineage>
        <taxon>Bacteria</taxon>
        <taxon>Bacillati</taxon>
        <taxon>Bacillota</taxon>
        <taxon>Bacilli</taxon>
        <taxon>Bacillales</taxon>
        <taxon>Bacillaceae</taxon>
        <taxon>Bacillus</taxon>
        <taxon>Bacillus cereus group</taxon>
    </lineage>
</organism>
<dbReference type="Proteomes" id="UP000014009">
    <property type="component" value="Unassembled WGS sequence"/>
</dbReference>
<protein>
    <recommendedName>
        <fullName evidence="3">DUF2187 domain-containing protein</fullName>
    </recommendedName>
</protein>